<reference evidence="1 2" key="1">
    <citation type="submission" date="2021-06" db="EMBL/GenBank/DDBJ databases">
        <title>44 bacteria genomes isolated from Dapeng, Shenzhen.</title>
        <authorList>
            <person name="Zheng W."/>
            <person name="Yu S."/>
            <person name="Huang Y."/>
        </authorList>
    </citation>
    <scope>NUCLEOTIDE SEQUENCE [LARGE SCALE GENOMIC DNA]</scope>
    <source>
        <strain evidence="1 2">DP5N14-6</strain>
    </source>
</reference>
<dbReference type="EMBL" id="JAHVHP010000002">
    <property type="protein sequence ID" value="MBY5951564.1"/>
    <property type="molecule type" value="Genomic_DNA"/>
</dbReference>
<gene>
    <name evidence="1" type="ORF">KUV23_11300</name>
</gene>
<proteinExistence type="predicted"/>
<evidence type="ECO:0000313" key="2">
    <source>
        <dbReference type="Proteomes" id="UP000766609"/>
    </source>
</evidence>
<organism evidence="1 2">
    <name type="scientific">Algoriphagus marincola</name>
    <dbReference type="NCBI Taxonomy" id="264027"/>
    <lineage>
        <taxon>Bacteria</taxon>
        <taxon>Pseudomonadati</taxon>
        <taxon>Bacteroidota</taxon>
        <taxon>Cytophagia</taxon>
        <taxon>Cytophagales</taxon>
        <taxon>Cyclobacteriaceae</taxon>
        <taxon>Algoriphagus</taxon>
    </lineage>
</organism>
<evidence type="ECO:0008006" key="3">
    <source>
        <dbReference type="Google" id="ProtNLM"/>
    </source>
</evidence>
<evidence type="ECO:0000313" key="1">
    <source>
        <dbReference type="EMBL" id="MBY5951564.1"/>
    </source>
</evidence>
<dbReference type="RefSeq" id="WP_134203128.1">
    <property type="nucleotide sequence ID" value="NZ_JAHVHP010000002.1"/>
</dbReference>
<accession>A0ABS7N5E6</accession>
<name>A0ABS7N5E6_9BACT</name>
<comment type="caution">
    <text evidence="1">The sequence shown here is derived from an EMBL/GenBank/DDBJ whole genome shotgun (WGS) entry which is preliminary data.</text>
</comment>
<keyword evidence="2" id="KW-1185">Reference proteome</keyword>
<protein>
    <recommendedName>
        <fullName evidence="3">YARHG domain-containing protein</fullName>
    </recommendedName>
</protein>
<dbReference type="Proteomes" id="UP000766609">
    <property type="component" value="Unassembled WGS sequence"/>
</dbReference>
<sequence>MQLIKIVFIGLLVIFPWSRHLSAQSLNEQEYKVINDLFGCMRDSEKYHIYQYLVPDSVFKYFIGINPDNLWKPVYLDKEEFHDILDNFSFDSKKMDSLDRHSYILENSKLERGIKIKKSQNKGKLISRPLISDRYAIIYSKDSCISHREEFIIAKKMSATGTWVYYGDILISESFVDPLIPKNWRWRKFWWSINIFRDKYCN</sequence>